<accession>U7PR48</accession>
<name>U7PR48_SPOS1</name>
<dbReference type="HOGENOM" id="CLU_002639_4_4_1"/>
<reference evidence="3" key="1">
    <citation type="journal article" date="2014" name="Genome Announc.">
        <title>Genome sequence of the pathogenic fungus Sporothrix schenckii (ATCC 58251).</title>
        <authorList>
            <person name="Cuomo C.A."/>
            <person name="Rodriguez-Del Valle N."/>
            <person name="Perez-Sanchez L."/>
            <person name="Abouelleil A."/>
            <person name="Goldberg J."/>
            <person name="Young S."/>
            <person name="Zeng Q."/>
            <person name="Birren B.W."/>
        </authorList>
    </citation>
    <scope>NUCLEOTIDE SEQUENCE [LARGE SCALE GENOMIC DNA]</scope>
    <source>
        <strain evidence="3">ATCC 58251 / de Perez 2211183</strain>
    </source>
</reference>
<dbReference type="InterPro" id="IPR010730">
    <property type="entry name" value="HET"/>
</dbReference>
<dbReference type="PANTHER" id="PTHR33112">
    <property type="entry name" value="DOMAIN PROTEIN, PUTATIVE-RELATED"/>
    <property type="match status" value="1"/>
</dbReference>
<dbReference type="AlphaFoldDB" id="U7PR48"/>
<dbReference type="Pfam" id="PF06985">
    <property type="entry name" value="HET"/>
    <property type="match status" value="1"/>
</dbReference>
<dbReference type="PANTHER" id="PTHR33112:SF1">
    <property type="entry name" value="HETEROKARYON INCOMPATIBILITY DOMAIN-CONTAINING PROTEIN"/>
    <property type="match status" value="1"/>
</dbReference>
<dbReference type="Proteomes" id="UP000018087">
    <property type="component" value="Unassembled WGS sequence"/>
</dbReference>
<dbReference type="EMBL" id="KI440847">
    <property type="protein sequence ID" value="ERS97386.1"/>
    <property type="molecule type" value="Genomic_DNA"/>
</dbReference>
<gene>
    <name evidence="2" type="ORF">HMPREF1624_05553</name>
</gene>
<evidence type="ECO:0000313" key="2">
    <source>
        <dbReference type="EMBL" id="ERS97386.1"/>
    </source>
</evidence>
<proteinExistence type="predicted"/>
<evidence type="ECO:0000313" key="3">
    <source>
        <dbReference type="Proteomes" id="UP000018087"/>
    </source>
</evidence>
<sequence length="614" mass="68076">MASSQNENKGKRAVAGSPGSGILALAQMTLNLVTRPVTQLWNDVCEDCSGLELRKIMSINMHLFQTYQYGLLVADVGDRFKTMPANGCPLCQMLFAHRLKARGEGEASDGHEIRAFSKDRFDASFVQPLLDFCRANHKQCAPPTIPVVGLRLLDCATRSLVSATPAMAYVALSYVWGSGGAGADLPPVAADAMQVAAALGFRYLWVDQCCIDQEDSEAKQVQIAQMDAVYRNAALTIVAAAGASQSHGLPGIGTRLRTVQRTARMGRYRVVESLADPYHTMRRSRWFTRAWTFQEGLLSRRCLVFTDDQVYYECAGMNTAEAVACNVANFHEFDRSRFFPSMRGSLLCTDLQYVSPHASFGQVRGLLELFTARKLSVENDSLNAFLGVLHHFRRQDCPVRHLWGVPFVVHPGMVKYYYEDVDAYLLDGMCWRHVHSCWDDDADDAERRPRRRPQFPSWSWSGWAGAITHDRAPHPHQLSPFGSVLSFLKLESKNGSLAAFKDVFVSPQGDIEPWCYPAALLFNAAVVHPDNIEHRPSTEECDGSDPSKQWRVAGMSATVSLSCGPSSPSGLLSALRDEEYLAVILGVDNRIGLEPGDRATWSTAVDYSPSRRHI</sequence>
<dbReference type="eggNOG" id="KOG0504">
    <property type="taxonomic scope" value="Eukaryota"/>
</dbReference>
<dbReference type="STRING" id="1391915.U7PR48"/>
<protein>
    <recommendedName>
        <fullName evidence="1">Heterokaryon incompatibility domain-containing protein</fullName>
    </recommendedName>
</protein>
<organism evidence="2 3">
    <name type="scientific">Sporothrix schenckii (strain ATCC 58251 / de Perez 2211183)</name>
    <name type="common">Rose-picker's disease fungus</name>
    <dbReference type="NCBI Taxonomy" id="1391915"/>
    <lineage>
        <taxon>Eukaryota</taxon>
        <taxon>Fungi</taxon>
        <taxon>Dikarya</taxon>
        <taxon>Ascomycota</taxon>
        <taxon>Pezizomycotina</taxon>
        <taxon>Sordariomycetes</taxon>
        <taxon>Sordariomycetidae</taxon>
        <taxon>Ophiostomatales</taxon>
        <taxon>Ophiostomataceae</taxon>
        <taxon>Sporothrix</taxon>
    </lineage>
</organism>
<feature type="domain" description="Heterokaryon incompatibility" evidence="1">
    <location>
        <begin position="169"/>
        <end position="295"/>
    </location>
</feature>
<evidence type="ECO:0000259" key="1">
    <source>
        <dbReference type="Pfam" id="PF06985"/>
    </source>
</evidence>
<dbReference type="OrthoDB" id="5428863at2759"/>
<keyword evidence="3" id="KW-1185">Reference proteome</keyword>